<dbReference type="Pfam" id="PF13531">
    <property type="entry name" value="SBP_bac_11"/>
    <property type="match status" value="1"/>
</dbReference>
<keyword evidence="2" id="KW-0732">Signal</keyword>
<dbReference type="STRING" id="1233.SAMN05216387_103202"/>
<evidence type="ECO:0000313" key="3">
    <source>
        <dbReference type="EMBL" id="SEK85277.1"/>
    </source>
</evidence>
<evidence type="ECO:0000313" key="4">
    <source>
        <dbReference type="Proteomes" id="UP000198620"/>
    </source>
</evidence>
<dbReference type="RefSeq" id="WP_090828056.1">
    <property type="nucleotide sequence ID" value="NZ_FOBH01000003.1"/>
</dbReference>
<dbReference type="PANTHER" id="PTHR30632">
    <property type="entry name" value="MOLYBDATE-BINDING PERIPLASMIC PROTEIN"/>
    <property type="match status" value="1"/>
</dbReference>
<gene>
    <name evidence="3" type="ORF">SAMN05216387_103202</name>
</gene>
<comment type="similarity">
    <text evidence="1">Belongs to the bacterial solute-binding protein 1 family. WtpA subfamily.</text>
</comment>
<dbReference type="PANTHER" id="PTHR30632:SF16">
    <property type="entry name" value="MOLYBDATE_TUNGSTATE-BINDING PROTEIN WTPA"/>
    <property type="match status" value="1"/>
</dbReference>
<dbReference type="GO" id="GO:0015689">
    <property type="term" value="P:molybdate ion transport"/>
    <property type="evidence" value="ECO:0007669"/>
    <property type="project" value="TreeGrafter"/>
</dbReference>
<sequence length="339" mass="38199">MTCRLHCLFIITALMISNVEASDTYDPTEAIPWRAERPGPLKPNATHYEVAKSNYLLDFHGNPNEPDLAIFMAGNQYRAVPDLIAAFREWARQQDSFKMLKLDNIFYATLPPGRLLDAMASGQLVVGNMWFDVRPGRLWPDVFMTGPRQQKRLFDDGHIDSYTIYARNRGIVLLVRAGNPKNITSVKDLLRNDVRVAISSPQREPASFENYAKTLRGQGGTELPRQVLAKSTTISPRAVQHRENPQFIADGKADVAPMYFHLGDYLKRTMPHLFDYVVLPPESNYVDSLGIAKIKGTKRETAAQAFIEFIRTDAAAAIYEQHGFDFVAPAERANIIQSN</sequence>
<dbReference type="AlphaFoldDB" id="A0A1H7KH45"/>
<reference evidence="3 4" key="1">
    <citation type="submission" date="2016-10" db="EMBL/GenBank/DDBJ databases">
        <authorList>
            <person name="de Groot N.N."/>
        </authorList>
    </citation>
    <scope>NUCLEOTIDE SEQUENCE [LARGE SCALE GENOMIC DNA]</scope>
    <source>
        <strain evidence="3 4">Nv1</strain>
    </source>
</reference>
<keyword evidence="4" id="KW-1185">Reference proteome</keyword>
<dbReference type="EMBL" id="FOBH01000003">
    <property type="protein sequence ID" value="SEK85277.1"/>
    <property type="molecule type" value="Genomic_DNA"/>
</dbReference>
<name>A0A1H7KH45_9PROT</name>
<dbReference type="Proteomes" id="UP000198620">
    <property type="component" value="Unassembled WGS sequence"/>
</dbReference>
<dbReference type="InterPro" id="IPR050682">
    <property type="entry name" value="ModA/WtpA"/>
</dbReference>
<protein>
    <submittedName>
        <fullName evidence="3">Extracellular solute-binding protein</fullName>
    </submittedName>
</protein>
<dbReference type="Gene3D" id="3.40.190.10">
    <property type="entry name" value="Periplasmic binding protein-like II"/>
    <property type="match status" value="1"/>
</dbReference>
<dbReference type="SUPFAM" id="SSF53850">
    <property type="entry name" value="Periplasmic binding protein-like II"/>
    <property type="match status" value="1"/>
</dbReference>
<accession>A0A1H7KH45</accession>
<dbReference type="GO" id="GO:0030973">
    <property type="term" value="F:molybdate ion binding"/>
    <property type="evidence" value="ECO:0007669"/>
    <property type="project" value="TreeGrafter"/>
</dbReference>
<proteinExistence type="inferred from homology"/>
<feature type="chain" id="PRO_5011582227" evidence="2">
    <location>
        <begin position="22"/>
        <end position="339"/>
    </location>
</feature>
<feature type="signal peptide" evidence="2">
    <location>
        <begin position="1"/>
        <end position="21"/>
    </location>
</feature>
<evidence type="ECO:0000256" key="1">
    <source>
        <dbReference type="ARBA" id="ARBA00009438"/>
    </source>
</evidence>
<organism evidence="3 4">
    <name type="scientific">Nitrosovibrio tenuis</name>
    <dbReference type="NCBI Taxonomy" id="1233"/>
    <lineage>
        <taxon>Bacteria</taxon>
        <taxon>Pseudomonadati</taxon>
        <taxon>Pseudomonadota</taxon>
        <taxon>Betaproteobacteria</taxon>
        <taxon>Nitrosomonadales</taxon>
        <taxon>Nitrosomonadaceae</taxon>
        <taxon>Nitrosovibrio</taxon>
    </lineage>
</organism>
<evidence type="ECO:0000256" key="2">
    <source>
        <dbReference type="SAM" id="SignalP"/>
    </source>
</evidence>
<dbReference type="OrthoDB" id="9802127at2"/>